<sequence length="253" mass="28880">MGKDGLGTINDNGERFATDKPCGDFTWQNITYVDVKCDYSYYSSDGFVDYIAKRHYHGPFSGRCNVTCSDGTPVIGPPVTSESIGIDEPHNFYYCHVDSKTWLGTEPWCEEKPCGKFEWKDPENGTVICDYTYYSPLYYRDHRFDPPLRVYGGLRGRCEVQCSPPLVPTGAPLLEPDAGGYYYCHGHSATWLGQEPKCRDRPCGDFQRSPQMAIFECDYRRNGVRLTWDHTTGVIYFGAIIGHQVLRWDRTHT</sequence>
<proteinExistence type="predicted"/>
<dbReference type="AlphaFoldDB" id="A0A9J7HTT3"/>
<keyword evidence="1" id="KW-1185">Reference proteome</keyword>
<evidence type="ECO:0000313" key="2">
    <source>
        <dbReference type="RefSeq" id="XP_035665446.1"/>
    </source>
</evidence>
<dbReference type="KEGG" id="bfo:118408698"/>
<dbReference type="RefSeq" id="XP_035665446.1">
    <property type="nucleotide sequence ID" value="XM_035809553.1"/>
</dbReference>
<evidence type="ECO:0000313" key="1">
    <source>
        <dbReference type="Proteomes" id="UP000001554"/>
    </source>
</evidence>
<name>A0A9J7HTT3_BRAFL</name>
<reference evidence="2" key="1">
    <citation type="submission" date="2025-08" db="UniProtKB">
        <authorList>
            <consortium name="RefSeq"/>
        </authorList>
    </citation>
    <scope>IDENTIFICATION</scope>
    <source>
        <strain evidence="2">S238N-H82</strain>
        <tissue evidence="2">Testes</tissue>
    </source>
</reference>
<protein>
    <submittedName>
        <fullName evidence="2">Uncharacterized protein LOC118408698</fullName>
    </submittedName>
</protein>
<dbReference type="GeneID" id="118408698"/>
<organism evidence="1 2">
    <name type="scientific">Branchiostoma floridae</name>
    <name type="common">Florida lancelet</name>
    <name type="synonym">Amphioxus</name>
    <dbReference type="NCBI Taxonomy" id="7739"/>
    <lineage>
        <taxon>Eukaryota</taxon>
        <taxon>Metazoa</taxon>
        <taxon>Chordata</taxon>
        <taxon>Cephalochordata</taxon>
        <taxon>Leptocardii</taxon>
        <taxon>Amphioxiformes</taxon>
        <taxon>Branchiostomatidae</taxon>
        <taxon>Branchiostoma</taxon>
    </lineage>
</organism>
<dbReference type="Proteomes" id="UP000001554">
    <property type="component" value="Unplaced"/>
</dbReference>
<accession>A0A9J7HTT3</accession>
<gene>
    <name evidence="2" type="primary">LOC118408698</name>
</gene>